<evidence type="ECO:0000256" key="11">
    <source>
        <dbReference type="SAM" id="Phobius"/>
    </source>
</evidence>
<evidence type="ECO:0000256" key="8">
    <source>
        <dbReference type="ARBA" id="ARBA00022989"/>
    </source>
</evidence>
<evidence type="ECO:0000313" key="14">
    <source>
        <dbReference type="EMBL" id="RAQ95704.1"/>
    </source>
</evidence>
<dbReference type="RefSeq" id="WP_112428667.1">
    <property type="nucleotide sequence ID" value="NZ_MCIF01000002.1"/>
</dbReference>
<dbReference type="InterPro" id="IPR036097">
    <property type="entry name" value="HisK_dim/P_sf"/>
</dbReference>
<dbReference type="InterPro" id="IPR003661">
    <property type="entry name" value="HisK_dim/P_dom"/>
</dbReference>
<dbReference type="OrthoDB" id="9786919at2"/>
<dbReference type="Proteomes" id="UP000248706">
    <property type="component" value="Unassembled WGS sequence"/>
</dbReference>
<dbReference type="EC" id="2.7.13.3" evidence="3"/>
<dbReference type="Gene3D" id="3.30.565.10">
    <property type="entry name" value="Histidine kinase-like ATPase, C-terminal domain"/>
    <property type="match status" value="1"/>
</dbReference>
<dbReference type="InterPro" id="IPR050428">
    <property type="entry name" value="TCS_sensor_his_kinase"/>
</dbReference>
<feature type="domain" description="HAMP" evidence="13">
    <location>
        <begin position="223"/>
        <end position="284"/>
    </location>
</feature>
<dbReference type="EMBL" id="MCIF01000002">
    <property type="protein sequence ID" value="RAQ95704.1"/>
    <property type="molecule type" value="Genomic_DNA"/>
</dbReference>
<evidence type="ECO:0000256" key="5">
    <source>
        <dbReference type="ARBA" id="ARBA00022679"/>
    </source>
</evidence>
<keyword evidence="9" id="KW-0902">Two-component regulatory system</keyword>
<dbReference type="SMART" id="SM00388">
    <property type="entry name" value="HisKA"/>
    <property type="match status" value="1"/>
</dbReference>
<feature type="domain" description="Histidine kinase" evidence="12">
    <location>
        <begin position="292"/>
        <end position="530"/>
    </location>
</feature>
<dbReference type="InterPro" id="IPR004358">
    <property type="entry name" value="Sig_transdc_His_kin-like_C"/>
</dbReference>
<dbReference type="SUPFAM" id="SSF47384">
    <property type="entry name" value="Homodimeric domain of signal transducing histidine kinase"/>
    <property type="match status" value="1"/>
</dbReference>
<keyword evidence="8 11" id="KW-1133">Transmembrane helix</keyword>
<evidence type="ECO:0000256" key="10">
    <source>
        <dbReference type="ARBA" id="ARBA00023136"/>
    </source>
</evidence>
<dbReference type="Gene3D" id="1.10.287.130">
    <property type="match status" value="1"/>
</dbReference>
<keyword evidence="10 11" id="KW-0472">Membrane</keyword>
<evidence type="ECO:0000259" key="13">
    <source>
        <dbReference type="PROSITE" id="PS50885"/>
    </source>
</evidence>
<dbReference type="FunFam" id="1.10.287.130:FF:000001">
    <property type="entry name" value="Two-component sensor histidine kinase"/>
    <property type="match status" value="1"/>
</dbReference>
<dbReference type="CDD" id="cd06225">
    <property type="entry name" value="HAMP"/>
    <property type="match status" value="1"/>
</dbReference>
<evidence type="ECO:0000259" key="12">
    <source>
        <dbReference type="PROSITE" id="PS50109"/>
    </source>
</evidence>
<dbReference type="FunFam" id="3.30.565.10:FF:000006">
    <property type="entry name" value="Sensor histidine kinase WalK"/>
    <property type="match status" value="1"/>
</dbReference>
<feature type="transmembrane region" description="Helical" evidence="11">
    <location>
        <begin position="25"/>
        <end position="47"/>
    </location>
</feature>
<keyword evidence="6 11" id="KW-0812">Transmembrane</keyword>
<dbReference type="Pfam" id="PF02518">
    <property type="entry name" value="HATPase_c"/>
    <property type="match status" value="1"/>
</dbReference>
<keyword evidence="7" id="KW-0418">Kinase</keyword>
<keyword evidence="15" id="KW-1185">Reference proteome</keyword>
<dbReference type="PANTHER" id="PTHR45436:SF5">
    <property type="entry name" value="SENSOR HISTIDINE KINASE TRCS"/>
    <property type="match status" value="1"/>
</dbReference>
<reference evidence="14 15" key="1">
    <citation type="submission" date="2016-08" db="EMBL/GenBank/DDBJ databases">
        <title>Analysis of Carbohydrate Active Enzymes in Thermogemmatispora T81 Reveals Carbohydrate Degradation Ability.</title>
        <authorList>
            <person name="Tomazini A."/>
            <person name="Lal S."/>
            <person name="Stott M."/>
            <person name="Henrissat B."/>
            <person name="Polikarpov I."/>
            <person name="Sparling R."/>
            <person name="Levin D.B."/>
        </authorList>
    </citation>
    <scope>NUCLEOTIDE SEQUENCE [LARGE SCALE GENOMIC DNA]</scope>
    <source>
        <strain evidence="14 15">T81</strain>
    </source>
</reference>
<dbReference type="Pfam" id="PF00512">
    <property type="entry name" value="HisKA"/>
    <property type="match status" value="1"/>
</dbReference>
<dbReference type="Gene3D" id="6.10.340.10">
    <property type="match status" value="1"/>
</dbReference>
<evidence type="ECO:0000256" key="1">
    <source>
        <dbReference type="ARBA" id="ARBA00000085"/>
    </source>
</evidence>
<dbReference type="AlphaFoldDB" id="A0A328VKR2"/>
<dbReference type="CDD" id="cd00082">
    <property type="entry name" value="HisKA"/>
    <property type="match status" value="1"/>
</dbReference>
<dbReference type="Pfam" id="PF00672">
    <property type="entry name" value="HAMP"/>
    <property type="match status" value="1"/>
</dbReference>
<dbReference type="SMART" id="SM00387">
    <property type="entry name" value="HATPase_c"/>
    <property type="match status" value="1"/>
</dbReference>
<comment type="caution">
    <text evidence="14">The sequence shown here is derived from an EMBL/GenBank/DDBJ whole genome shotgun (WGS) entry which is preliminary data.</text>
</comment>
<proteinExistence type="predicted"/>
<dbReference type="SUPFAM" id="SSF55874">
    <property type="entry name" value="ATPase domain of HSP90 chaperone/DNA topoisomerase II/histidine kinase"/>
    <property type="match status" value="1"/>
</dbReference>
<evidence type="ECO:0000256" key="4">
    <source>
        <dbReference type="ARBA" id="ARBA00022553"/>
    </source>
</evidence>
<comment type="catalytic activity">
    <reaction evidence="1">
        <text>ATP + protein L-histidine = ADP + protein N-phospho-L-histidine.</text>
        <dbReference type="EC" id="2.7.13.3"/>
    </reaction>
</comment>
<comment type="subcellular location">
    <subcellularLocation>
        <location evidence="2">Membrane</location>
    </subcellularLocation>
</comment>
<dbReference type="InterPro" id="IPR003594">
    <property type="entry name" value="HATPase_dom"/>
</dbReference>
<feature type="transmembrane region" description="Helical" evidence="11">
    <location>
        <begin position="197"/>
        <end position="222"/>
    </location>
</feature>
<organism evidence="14 15">
    <name type="scientific">Thermogemmatispora tikiterensis</name>
    <dbReference type="NCBI Taxonomy" id="1825093"/>
    <lineage>
        <taxon>Bacteria</taxon>
        <taxon>Bacillati</taxon>
        <taxon>Chloroflexota</taxon>
        <taxon>Ktedonobacteria</taxon>
        <taxon>Thermogemmatisporales</taxon>
        <taxon>Thermogemmatisporaceae</taxon>
        <taxon>Thermogemmatispora</taxon>
    </lineage>
</organism>
<evidence type="ECO:0000256" key="7">
    <source>
        <dbReference type="ARBA" id="ARBA00022777"/>
    </source>
</evidence>
<dbReference type="InterPro" id="IPR005467">
    <property type="entry name" value="His_kinase_dom"/>
</dbReference>
<evidence type="ECO:0000256" key="6">
    <source>
        <dbReference type="ARBA" id="ARBA00022692"/>
    </source>
</evidence>
<dbReference type="InterPro" id="IPR003660">
    <property type="entry name" value="HAMP_dom"/>
</dbReference>
<dbReference type="InterPro" id="IPR036890">
    <property type="entry name" value="HATPase_C_sf"/>
</dbReference>
<dbReference type="GO" id="GO:0000155">
    <property type="term" value="F:phosphorelay sensor kinase activity"/>
    <property type="evidence" value="ECO:0007669"/>
    <property type="project" value="InterPro"/>
</dbReference>
<dbReference type="SMART" id="SM00304">
    <property type="entry name" value="HAMP"/>
    <property type="match status" value="1"/>
</dbReference>
<dbReference type="PRINTS" id="PR00344">
    <property type="entry name" value="BCTRLSENSOR"/>
</dbReference>
<protein>
    <recommendedName>
        <fullName evidence="3">histidine kinase</fullName>
        <ecNumber evidence="3">2.7.13.3</ecNumber>
    </recommendedName>
</protein>
<sequence length="542" mass="59193">MGEIGASRAAARLRAMPHTLRLRLVFWYGLLLTITLVAFGSLIFLLASSALNQSVVTNTRVVGHAALLDIERQLQPTPPYMPLNPDLHDIDLYRTPIVIALLTPNGQVLYSSNGSQLNMLPRNSAAWNAALRRQEAWYTTEVNGDRLYVGVLPVCQTRTASALPSNVSATAAPTCQGPLVGLLLVAKSFNDVDNILLLLKTLLVVASAVILIGALAGGWFIVSHVLRPLEGVVATARAIKEATARGTRIGDLSLRVPRPRRHDEIGLVIDSFNAMLSDLEHAVRAQRRFIADASHELRAPLTTIQGNLAFLQRHIDELPPEERRTMLGDAHSETLRLARLVDDLLLLARADSSFAHQNPEETLAPGSNGRRALPPVVELDRVLLHLIRQLRLRLQAEDSPLKLEIGHIEPVRVRGEEEQLRRLILILLDNALKYTPAENEQQPGRVVVSLERLGHEAILRVSDTGIGIDPADLPHIFERFYRADRARQRPGTGLGLAIARTLVEQFGGRIGAESVPGEGSTFSVWLPIASPSSQGSSAALGS</sequence>
<evidence type="ECO:0000256" key="9">
    <source>
        <dbReference type="ARBA" id="ARBA00023012"/>
    </source>
</evidence>
<evidence type="ECO:0000313" key="15">
    <source>
        <dbReference type="Proteomes" id="UP000248706"/>
    </source>
</evidence>
<dbReference type="SUPFAM" id="SSF158472">
    <property type="entry name" value="HAMP domain-like"/>
    <property type="match status" value="1"/>
</dbReference>
<dbReference type="CDD" id="cd00075">
    <property type="entry name" value="HATPase"/>
    <property type="match status" value="1"/>
</dbReference>
<name>A0A328VKR2_9CHLR</name>
<dbReference type="PROSITE" id="PS50885">
    <property type="entry name" value="HAMP"/>
    <property type="match status" value="1"/>
</dbReference>
<dbReference type="GO" id="GO:0005886">
    <property type="term" value="C:plasma membrane"/>
    <property type="evidence" value="ECO:0007669"/>
    <property type="project" value="TreeGrafter"/>
</dbReference>
<accession>A0A328VKR2</accession>
<evidence type="ECO:0000256" key="2">
    <source>
        <dbReference type="ARBA" id="ARBA00004370"/>
    </source>
</evidence>
<evidence type="ECO:0000256" key="3">
    <source>
        <dbReference type="ARBA" id="ARBA00012438"/>
    </source>
</evidence>
<dbReference type="PROSITE" id="PS50109">
    <property type="entry name" value="HIS_KIN"/>
    <property type="match status" value="1"/>
</dbReference>
<keyword evidence="4" id="KW-0597">Phosphoprotein</keyword>
<gene>
    <name evidence="14" type="ORF">A4R35_09175</name>
</gene>
<dbReference type="PANTHER" id="PTHR45436">
    <property type="entry name" value="SENSOR HISTIDINE KINASE YKOH"/>
    <property type="match status" value="1"/>
</dbReference>
<keyword evidence="5" id="KW-0808">Transferase</keyword>